<reference evidence="2" key="1">
    <citation type="submission" date="2023-10" db="EMBL/GenBank/DDBJ databases">
        <authorList>
            <person name="Chen Y."/>
            <person name="Shah S."/>
            <person name="Dougan E. K."/>
            <person name="Thang M."/>
            <person name="Chan C."/>
        </authorList>
    </citation>
    <scope>NUCLEOTIDE SEQUENCE [LARGE SCALE GENOMIC DNA]</scope>
</reference>
<feature type="non-terminal residue" evidence="2">
    <location>
        <position position="340"/>
    </location>
</feature>
<keyword evidence="3" id="KW-1185">Reference proteome</keyword>
<comment type="caution">
    <text evidence="2">The sequence shown here is derived from an EMBL/GenBank/DDBJ whole genome shotgun (WGS) entry which is preliminary data.</text>
</comment>
<gene>
    <name evidence="2" type="ORF">PCOR1329_LOCUS55219</name>
</gene>
<sequence length="340" mass="36521">MTAEIQQEHATGNFQLAPNELESMMSQLSDIFLPERATGEAVDFTLDSIMADVGSSGSAGESRPALGQQQTSLPVAFTSGFSFPGLSFSMPQSAPTQANDGGAPSAAAAKAGKAAIKDAAVAPTTNKKKTVKTPADGGQANTPSPSDSGKAPKRSAGRPTEPALPEVVKMLADFKGASSTHPRFFGQERYTQTKAVGRLVDRVKGEMDKVEDPLEEDRFKKAKKSLEILLTLMKGYTQSKGAGFLKAYLEAESWAAMEPAVDLDFVPRWMSSEKSRSQLAAAKPKDFWWELSKDNMLRIGFEEKDLDAEWVGIISDKVVDICRSDSLGNLPRALGEPPCQ</sequence>
<protein>
    <submittedName>
        <fullName evidence="2">Uncharacterized protein</fullName>
    </submittedName>
</protein>
<feature type="region of interest" description="Disordered" evidence="1">
    <location>
        <begin position="120"/>
        <end position="163"/>
    </location>
</feature>
<name>A0ABN9V914_9DINO</name>
<evidence type="ECO:0000313" key="3">
    <source>
        <dbReference type="Proteomes" id="UP001189429"/>
    </source>
</evidence>
<dbReference type="Proteomes" id="UP001189429">
    <property type="component" value="Unassembled WGS sequence"/>
</dbReference>
<evidence type="ECO:0000313" key="2">
    <source>
        <dbReference type="EMBL" id="CAK0868630.1"/>
    </source>
</evidence>
<evidence type="ECO:0000256" key="1">
    <source>
        <dbReference type="SAM" id="MobiDB-lite"/>
    </source>
</evidence>
<proteinExistence type="predicted"/>
<organism evidence="2 3">
    <name type="scientific">Prorocentrum cordatum</name>
    <dbReference type="NCBI Taxonomy" id="2364126"/>
    <lineage>
        <taxon>Eukaryota</taxon>
        <taxon>Sar</taxon>
        <taxon>Alveolata</taxon>
        <taxon>Dinophyceae</taxon>
        <taxon>Prorocentrales</taxon>
        <taxon>Prorocentraceae</taxon>
        <taxon>Prorocentrum</taxon>
    </lineage>
</organism>
<accession>A0ABN9V914</accession>
<dbReference type="EMBL" id="CAUYUJ010016766">
    <property type="protein sequence ID" value="CAK0868630.1"/>
    <property type="molecule type" value="Genomic_DNA"/>
</dbReference>